<reference evidence="2 3" key="1">
    <citation type="submission" date="2017-09" db="EMBL/GenBank/DDBJ databases">
        <title>Genome sequences of Natrinema ejinorence JCM 13890T.</title>
        <authorList>
            <person name="Roh S.W."/>
            <person name="Kim Y.B."/>
            <person name="Kim J.Y."/>
        </authorList>
    </citation>
    <scope>NUCLEOTIDE SEQUENCE [LARGE SCALE GENOMIC DNA]</scope>
    <source>
        <strain evidence="2 3">JCM 13890</strain>
    </source>
</reference>
<accession>A0A2A5QV45</accession>
<name>A0A2A5QV45_9EURY</name>
<evidence type="ECO:0000256" key="1">
    <source>
        <dbReference type="SAM" id="Phobius"/>
    </source>
</evidence>
<feature type="transmembrane region" description="Helical" evidence="1">
    <location>
        <begin position="235"/>
        <end position="254"/>
    </location>
</feature>
<dbReference type="OrthoDB" id="242474at2157"/>
<protein>
    <submittedName>
        <fullName evidence="2">Uncharacterized protein</fullName>
    </submittedName>
</protein>
<feature type="transmembrane region" description="Helical" evidence="1">
    <location>
        <begin position="292"/>
        <end position="312"/>
    </location>
</feature>
<feature type="transmembrane region" description="Helical" evidence="1">
    <location>
        <begin position="350"/>
        <end position="368"/>
    </location>
</feature>
<feature type="transmembrane region" description="Helical" evidence="1">
    <location>
        <begin position="324"/>
        <end position="344"/>
    </location>
</feature>
<evidence type="ECO:0000313" key="2">
    <source>
        <dbReference type="EMBL" id="PCR90653.1"/>
    </source>
</evidence>
<keyword evidence="1" id="KW-0812">Transmembrane</keyword>
<evidence type="ECO:0000313" key="3">
    <source>
        <dbReference type="Proteomes" id="UP000219689"/>
    </source>
</evidence>
<gene>
    <name evidence="2" type="ORF">CP557_09105</name>
</gene>
<feature type="transmembrane region" description="Helical" evidence="1">
    <location>
        <begin position="266"/>
        <end position="286"/>
    </location>
</feature>
<feature type="transmembrane region" description="Helical" evidence="1">
    <location>
        <begin position="406"/>
        <end position="428"/>
    </location>
</feature>
<sequence length="437" mass="44400">MRLARLAIALLCCSLVGATGVAAVAGAPPPTQLCGVCGPGTANDAEIAGATEQGTLDIYVDETGDSRWHARVPVTEAAAERYRTNATALEAAVDDAWARYHAADDDVREVEPSLEDDTVVVNYTVDDIARSGVGDTWIVDYFAVGTASTRYEIVAQRVTLHTPAGTRVTNHVRAADVDGNAVTWTGGTDRDPGDDFGEQTYVTYGSGGVLDAARGYATLALETGPTALAHGVSGGAIPGALIALAGVAAGRIGLGVAAVDDATLERLIVAVGSIGAVGFLVVGSTAAGPGLAPGAVALASLGIGYALLGSVARRFGRRFETRGLAGLSLLATTTAGGVTLLLAGPPLYAFPMWFGLATALWLPIGHAFERGRTPIALVVVAIAGLTPIAAIGAIAPVTVFGYGPTIYGLLLLPWVVSVAVFGYPLALLGRQLALGDD</sequence>
<dbReference type="RefSeq" id="WP_097379601.1">
    <property type="nucleotide sequence ID" value="NZ_NXNI01000001.1"/>
</dbReference>
<dbReference type="AlphaFoldDB" id="A0A2A5QV45"/>
<proteinExistence type="predicted"/>
<dbReference type="Proteomes" id="UP000219689">
    <property type="component" value="Unassembled WGS sequence"/>
</dbReference>
<comment type="caution">
    <text evidence="2">The sequence shown here is derived from an EMBL/GenBank/DDBJ whole genome shotgun (WGS) entry which is preliminary data.</text>
</comment>
<keyword evidence="3" id="KW-1185">Reference proteome</keyword>
<organism evidence="2 3">
    <name type="scientific">Natrinema ejinorense</name>
    <dbReference type="NCBI Taxonomy" id="373386"/>
    <lineage>
        <taxon>Archaea</taxon>
        <taxon>Methanobacteriati</taxon>
        <taxon>Methanobacteriota</taxon>
        <taxon>Stenosarchaea group</taxon>
        <taxon>Halobacteria</taxon>
        <taxon>Halobacteriales</taxon>
        <taxon>Natrialbaceae</taxon>
        <taxon>Natrinema</taxon>
    </lineage>
</organism>
<keyword evidence="1" id="KW-0472">Membrane</keyword>
<dbReference type="EMBL" id="NXNI01000001">
    <property type="protein sequence ID" value="PCR90653.1"/>
    <property type="molecule type" value="Genomic_DNA"/>
</dbReference>
<keyword evidence="1" id="KW-1133">Transmembrane helix</keyword>
<feature type="transmembrane region" description="Helical" evidence="1">
    <location>
        <begin position="375"/>
        <end position="400"/>
    </location>
</feature>